<evidence type="ECO:0000313" key="1">
    <source>
        <dbReference type="EMBL" id="KAJ9604158.1"/>
    </source>
</evidence>
<comment type="caution">
    <text evidence="1">The sequence shown here is derived from an EMBL/GenBank/DDBJ whole genome shotgun (WGS) entry which is preliminary data.</text>
</comment>
<organism evidence="1 2">
    <name type="scientific">Cladophialophora chaetospira</name>
    <dbReference type="NCBI Taxonomy" id="386627"/>
    <lineage>
        <taxon>Eukaryota</taxon>
        <taxon>Fungi</taxon>
        <taxon>Dikarya</taxon>
        <taxon>Ascomycota</taxon>
        <taxon>Pezizomycotina</taxon>
        <taxon>Eurotiomycetes</taxon>
        <taxon>Chaetothyriomycetidae</taxon>
        <taxon>Chaetothyriales</taxon>
        <taxon>Herpotrichiellaceae</taxon>
        <taxon>Cladophialophora</taxon>
    </lineage>
</organism>
<dbReference type="AlphaFoldDB" id="A0AA38WZT9"/>
<keyword evidence="2" id="KW-1185">Reference proteome</keyword>
<dbReference type="EMBL" id="JAPDRK010000020">
    <property type="protein sequence ID" value="KAJ9604158.1"/>
    <property type="molecule type" value="Genomic_DNA"/>
</dbReference>
<protein>
    <submittedName>
        <fullName evidence="1">Uncharacterized protein</fullName>
    </submittedName>
</protein>
<proteinExistence type="predicted"/>
<accession>A0AA38WZT9</accession>
<reference evidence="1" key="1">
    <citation type="submission" date="2022-10" db="EMBL/GenBank/DDBJ databases">
        <title>Culturing micro-colonial fungi from biological soil crusts in the Mojave desert and describing Neophaeococcomyces mojavensis, and introducing the new genera and species Taxawa tesnikishii.</title>
        <authorList>
            <person name="Kurbessoian T."/>
            <person name="Stajich J.E."/>
        </authorList>
    </citation>
    <scope>NUCLEOTIDE SEQUENCE</scope>
    <source>
        <strain evidence="1">TK_41</strain>
    </source>
</reference>
<evidence type="ECO:0000313" key="2">
    <source>
        <dbReference type="Proteomes" id="UP001172673"/>
    </source>
</evidence>
<dbReference type="Proteomes" id="UP001172673">
    <property type="component" value="Unassembled WGS sequence"/>
</dbReference>
<name>A0AA38WZT9_9EURO</name>
<gene>
    <name evidence="1" type="ORF">H2200_011681</name>
</gene>
<sequence length="286" mass="32132">MSNPTSPRVTKPVEEDLPAEVMANLSLEEQSFFVSQMYRLIVGKKASVIWAPKKVVLQSKKLAKCVEQIKPQDDQNTLILAAESPHEIAFVLEYLTDPTKPTGLVKKAMRCPDDIGEDDVEKGPAPFTHPAWQYIWGTQHGLDKLCAQAVELYKHAFSNPWTAPDKHWDVLKELLEDGLGDSELSNTLLEGKAWQMRFFGPKDMPRYYEDLIGHPELMFKVMTALSGVNMKQCPGGDQKSCAWHNNHGPNGEIDPEEEVLGKGLRFVKMTGEDRLAMEASLQGKRK</sequence>